<evidence type="ECO:0000313" key="3">
    <source>
        <dbReference type="Proteomes" id="UP000598633"/>
    </source>
</evidence>
<name>A0A8J6XX92_9BACT</name>
<proteinExistence type="predicted"/>
<protein>
    <submittedName>
        <fullName evidence="2">LON peptidase substrate-binding domain-containing protein</fullName>
    </submittedName>
</protein>
<dbReference type="InterPro" id="IPR003111">
    <property type="entry name" value="Lon_prtase_N"/>
</dbReference>
<accession>A0A8J6XX92</accession>
<dbReference type="InterPro" id="IPR046336">
    <property type="entry name" value="Lon_prtase_N_sf"/>
</dbReference>
<dbReference type="Proteomes" id="UP000598633">
    <property type="component" value="Unassembled WGS sequence"/>
</dbReference>
<comment type="caution">
    <text evidence="2">The sequence shown here is derived from an EMBL/GenBank/DDBJ whole genome shotgun (WGS) entry which is preliminary data.</text>
</comment>
<dbReference type="Gene3D" id="2.30.130.40">
    <property type="entry name" value="LON domain-like"/>
    <property type="match status" value="1"/>
</dbReference>
<dbReference type="EMBL" id="JACXWA010000067">
    <property type="protein sequence ID" value="MBD3870537.1"/>
    <property type="molecule type" value="Genomic_DNA"/>
</dbReference>
<dbReference type="PROSITE" id="PS51787">
    <property type="entry name" value="LON_N"/>
    <property type="match status" value="1"/>
</dbReference>
<dbReference type="PANTHER" id="PTHR46732:SF8">
    <property type="entry name" value="ATP-DEPENDENT PROTEASE LA (LON) DOMAIN PROTEIN"/>
    <property type="match status" value="1"/>
</dbReference>
<dbReference type="PANTHER" id="PTHR46732">
    <property type="entry name" value="ATP-DEPENDENT PROTEASE LA (LON) DOMAIN PROTEIN"/>
    <property type="match status" value="1"/>
</dbReference>
<dbReference type="InterPro" id="IPR015947">
    <property type="entry name" value="PUA-like_sf"/>
</dbReference>
<organism evidence="2 3">
    <name type="scientific">Candidatus Sulfomarinibacter kjeldsenii</name>
    <dbReference type="NCBI Taxonomy" id="2885994"/>
    <lineage>
        <taxon>Bacteria</taxon>
        <taxon>Pseudomonadati</taxon>
        <taxon>Acidobacteriota</taxon>
        <taxon>Thermoanaerobaculia</taxon>
        <taxon>Thermoanaerobaculales</taxon>
        <taxon>Candidatus Sulfomarinibacteraceae</taxon>
        <taxon>Candidatus Sulfomarinibacter</taxon>
    </lineage>
</organism>
<feature type="domain" description="Lon N-terminal" evidence="1">
    <location>
        <begin position="24"/>
        <end position="220"/>
    </location>
</feature>
<sequence length="267" mass="30526">MHGSTFENSPKAPPPETVDVPDVIPIFPLPKVVLLPSEVLPLHVFEPRYIDLVRDTVASHRVIGMVEVLPGHEDELPQSPPVREVGCVGFIASHEELEDGRFLMWLLGLERFNIEEELEVTTSYRQVRVRYRPTPDSPKRLAGIRPLRQELRTLLPDFVDLDESSRELFARHMAEVSDAQLIALASQILEIPSERKQILLEAENLSERFLMVYEDLYRHLDTNPEFGSFSPDELNLIRISDFGFLIFHPPSRHDPTTMVGCDFLTPN</sequence>
<reference evidence="2 3" key="1">
    <citation type="submission" date="2020-08" db="EMBL/GenBank/DDBJ databases">
        <title>Acidobacteriota in marine sediments use diverse sulfur dissimilation pathways.</title>
        <authorList>
            <person name="Wasmund K."/>
        </authorList>
    </citation>
    <scope>NUCLEOTIDE SEQUENCE [LARGE SCALE GENOMIC DNA]</scope>
    <source>
        <strain evidence="2">MAG AM3-A</strain>
    </source>
</reference>
<evidence type="ECO:0000259" key="1">
    <source>
        <dbReference type="PROSITE" id="PS51787"/>
    </source>
</evidence>
<dbReference type="AlphaFoldDB" id="A0A8J6XX92"/>
<dbReference type="SUPFAM" id="SSF88697">
    <property type="entry name" value="PUA domain-like"/>
    <property type="match status" value="1"/>
</dbReference>
<gene>
    <name evidence="2" type="ORF">IFJ97_04170</name>
</gene>
<dbReference type="Pfam" id="PF02190">
    <property type="entry name" value="LON_substr_bdg"/>
    <property type="match status" value="1"/>
</dbReference>
<evidence type="ECO:0000313" key="2">
    <source>
        <dbReference type="EMBL" id="MBD3870537.1"/>
    </source>
</evidence>
<dbReference type="SMART" id="SM00464">
    <property type="entry name" value="LON"/>
    <property type="match status" value="1"/>
</dbReference>